<accession>A0A560BN61</accession>
<reference evidence="1 2" key="1">
    <citation type="submission" date="2019-06" db="EMBL/GenBank/DDBJ databases">
        <title>Genomic Encyclopedia of Type Strains, Phase IV (KMG-V): Genome sequencing to study the core and pangenomes of soil and plant-associated prokaryotes.</title>
        <authorList>
            <person name="Whitman W."/>
        </authorList>
    </citation>
    <scope>NUCLEOTIDE SEQUENCE [LARGE SCALE GENOMIC DNA]</scope>
    <source>
        <strain evidence="1 2">BR 11796</strain>
    </source>
</reference>
<evidence type="ECO:0000313" key="1">
    <source>
        <dbReference type="EMBL" id="TWA74057.1"/>
    </source>
</evidence>
<name>A0A560BN61_AZOBR</name>
<dbReference type="Proteomes" id="UP000316083">
    <property type="component" value="Unassembled WGS sequence"/>
</dbReference>
<dbReference type="EMBL" id="VITF01000001">
    <property type="protein sequence ID" value="TWA74057.1"/>
    <property type="molecule type" value="Genomic_DNA"/>
</dbReference>
<dbReference type="RefSeq" id="WP_145671695.1">
    <property type="nucleotide sequence ID" value="NZ_VITF01000001.1"/>
</dbReference>
<sequence>MQDGQLLLHWRPLACDPPDLGHMAAGWRGWFLWASPNSHPAPTSWNWGAKPPNPDRPSSGDAATAIAAMIAAEAALLARLSGHERAALARSVVP</sequence>
<comment type="caution">
    <text evidence="1">The sequence shown here is derived from an EMBL/GenBank/DDBJ whole genome shotgun (WGS) entry which is preliminary data.</text>
</comment>
<organism evidence="1 2">
    <name type="scientific">Azospirillum brasilense</name>
    <dbReference type="NCBI Taxonomy" id="192"/>
    <lineage>
        <taxon>Bacteria</taxon>
        <taxon>Pseudomonadati</taxon>
        <taxon>Pseudomonadota</taxon>
        <taxon>Alphaproteobacteria</taxon>
        <taxon>Rhodospirillales</taxon>
        <taxon>Azospirillaceae</taxon>
        <taxon>Azospirillum</taxon>
    </lineage>
</organism>
<evidence type="ECO:0000313" key="2">
    <source>
        <dbReference type="Proteomes" id="UP000316083"/>
    </source>
</evidence>
<proteinExistence type="predicted"/>
<gene>
    <name evidence="1" type="ORF">FBZ82_10170</name>
</gene>
<protein>
    <submittedName>
        <fullName evidence="1">Uncharacterized protein</fullName>
    </submittedName>
</protein>
<dbReference type="AlphaFoldDB" id="A0A560BN61"/>